<evidence type="ECO:0000313" key="14">
    <source>
        <dbReference type="EMBL" id="CAG7955008.1"/>
    </source>
</evidence>
<keyword evidence="6" id="KW-0698">rRNA processing</keyword>
<keyword evidence="7" id="KW-0808">Transferase</keyword>
<keyword evidence="11" id="KW-0539">Nucleus</keyword>
<dbReference type="PANTHER" id="PTHR12755:SF3">
    <property type="entry name" value="POLYNUCLEOTIDE 5'-HYDROXYL-KINASE NOL9"/>
    <property type="match status" value="1"/>
</dbReference>
<dbReference type="EMBL" id="CAJVNV010000015">
    <property type="protein sequence ID" value="CAG7955008.1"/>
    <property type="molecule type" value="Genomic_DNA"/>
</dbReference>
<comment type="caution">
    <text evidence="14">The sequence shown here is derived from an EMBL/GenBank/DDBJ whole genome shotgun (WGS) entry which is preliminary data.</text>
</comment>
<evidence type="ECO:0000259" key="13">
    <source>
        <dbReference type="Pfam" id="PF16575"/>
    </source>
</evidence>
<dbReference type="PANTHER" id="PTHR12755">
    <property type="entry name" value="CLEAVAGE/POLYADENYLATION FACTOR IA SUBUNIT CLP1P"/>
    <property type="match status" value="1"/>
</dbReference>
<dbReference type="GO" id="GO:0005524">
    <property type="term" value="F:ATP binding"/>
    <property type="evidence" value="ECO:0007669"/>
    <property type="project" value="UniProtKB-KW"/>
</dbReference>
<dbReference type="FunFam" id="3.40.50.300:FF:001156">
    <property type="entry name" value="Polynucleotide 5-hydroxyl-kinase grc3"/>
    <property type="match status" value="1"/>
</dbReference>
<dbReference type="InterPro" id="IPR045116">
    <property type="entry name" value="Clp1/Grc3"/>
</dbReference>
<evidence type="ECO:0000256" key="3">
    <source>
        <dbReference type="ARBA" id="ARBA00011003"/>
    </source>
</evidence>
<evidence type="ECO:0000313" key="15">
    <source>
        <dbReference type="Proteomes" id="UP001153461"/>
    </source>
</evidence>
<feature type="region of interest" description="Disordered" evidence="12">
    <location>
        <begin position="128"/>
        <end position="235"/>
    </location>
</feature>
<feature type="domain" description="Clp1 P-loop" evidence="13">
    <location>
        <begin position="433"/>
        <end position="635"/>
    </location>
</feature>
<evidence type="ECO:0000256" key="7">
    <source>
        <dbReference type="ARBA" id="ARBA00022679"/>
    </source>
</evidence>
<comment type="subcellular location">
    <subcellularLocation>
        <location evidence="2">Nucleus</location>
        <location evidence="2">Nucleolus</location>
    </subcellularLocation>
</comment>
<name>A0A9W4HB89_PENNA</name>
<comment type="similarity">
    <text evidence="3">Belongs to the Clp1 family. NOL9/GRC3 subfamily.</text>
</comment>
<evidence type="ECO:0000256" key="11">
    <source>
        <dbReference type="ARBA" id="ARBA00023242"/>
    </source>
</evidence>
<dbReference type="InterPro" id="IPR032319">
    <property type="entry name" value="CLP1_P"/>
</dbReference>
<evidence type="ECO:0000256" key="9">
    <source>
        <dbReference type="ARBA" id="ARBA00022777"/>
    </source>
</evidence>
<keyword evidence="10" id="KW-0067">ATP-binding</keyword>
<dbReference type="GO" id="GO:0000448">
    <property type="term" value="P:cleavage in ITS2 between 5.8S rRNA and LSU-rRNA of tricistronic rRNA transcript (SSU-rRNA, 5.8S rRNA, LSU-rRNA)"/>
    <property type="evidence" value="ECO:0007669"/>
    <property type="project" value="TreeGrafter"/>
</dbReference>
<evidence type="ECO:0000256" key="1">
    <source>
        <dbReference type="ARBA" id="ARBA00003798"/>
    </source>
</evidence>
<dbReference type="AlphaFoldDB" id="A0A9W4HB89"/>
<organism evidence="14 15">
    <name type="scientific">Penicillium nalgiovense</name>
    <dbReference type="NCBI Taxonomy" id="60175"/>
    <lineage>
        <taxon>Eukaryota</taxon>
        <taxon>Fungi</taxon>
        <taxon>Dikarya</taxon>
        <taxon>Ascomycota</taxon>
        <taxon>Pezizomycotina</taxon>
        <taxon>Eurotiomycetes</taxon>
        <taxon>Eurotiomycetidae</taxon>
        <taxon>Eurotiales</taxon>
        <taxon>Aspergillaceae</taxon>
        <taxon>Penicillium</taxon>
    </lineage>
</organism>
<protein>
    <recommendedName>
        <fullName evidence="5">Polynucleotide 5'-hydroxyl-kinase GRC3</fullName>
    </recommendedName>
    <alternativeName>
        <fullName evidence="4">Polynucleotide 5'-hydroxyl-kinase grc3</fullName>
    </alternativeName>
</protein>
<evidence type="ECO:0000256" key="10">
    <source>
        <dbReference type="ARBA" id="ARBA00022840"/>
    </source>
</evidence>
<keyword evidence="8" id="KW-0547">Nucleotide-binding</keyword>
<evidence type="ECO:0000256" key="8">
    <source>
        <dbReference type="ARBA" id="ARBA00022741"/>
    </source>
</evidence>
<dbReference type="Gene3D" id="3.40.50.300">
    <property type="entry name" value="P-loop containing nucleotide triphosphate hydrolases"/>
    <property type="match status" value="1"/>
</dbReference>
<accession>A0A9W4HB89</accession>
<feature type="compositionally biased region" description="Acidic residues" evidence="12">
    <location>
        <begin position="226"/>
        <end position="235"/>
    </location>
</feature>
<proteinExistence type="inferred from homology"/>
<dbReference type="Pfam" id="PF16575">
    <property type="entry name" value="CLP1_P"/>
    <property type="match status" value="1"/>
</dbReference>
<gene>
    <name evidence="14" type="ORF">PNAL_LOCUS606</name>
</gene>
<feature type="compositionally biased region" description="Acidic residues" evidence="12">
    <location>
        <begin position="712"/>
        <end position="722"/>
    </location>
</feature>
<dbReference type="GO" id="GO:0051731">
    <property type="term" value="F:polynucleotide 5'-hydroxyl-kinase activity"/>
    <property type="evidence" value="ECO:0007669"/>
    <property type="project" value="InterPro"/>
</dbReference>
<dbReference type="InterPro" id="IPR027417">
    <property type="entry name" value="P-loop_NTPase"/>
</dbReference>
<feature type="region of interest" description="Disordered" evidence="12">
    <location>
        <begin position="706"/>
        <end position="732"/>
    </location>
</feature>
<evidence type="ECO:0000256" key="2">
    <source>
        <dbReference type="ARBA" id="ARBA00004604"/>
    </source>
</evidence>
<dbReference type="Proteomes" id="UP001153461">
    <property type="component" value="Unassembled WGS sequence"/>
</dbReference>
<feature type="compositionally biased region" description="Polar residues" evidence="12">
    <location>
        <begin position="723"/>
        <end position="732"/>
    </location>
</feature>
<comment type="function">
    <text evidence="1">Polynucleotide 5'-kinase involved in rRNA processing.</text>
</comment>
<feature type="compositionally biased region" description="Basic and acidic residues" evidence="12">
    <location>
        <begin position="204"/>
        <end position="225"/>
    </location>
</feature>
<dbReference type="OrthoDB" id="1470350at2759"/>
<reference evidence="14" key="1">
    <citation type="submission" date="2021-07" db="EMBL/GenBank/DDBJ databases">
        <authorList>
            <person name="Branca A.L. A."/>
        </authorList>
    </citation>
    <scope>NUCLEOTIDE SEQUENCE</scope>
</reference>
<sequence>MLSQECAASGTPKIQKIDETDQWSNAQDIYAKFSKANFAKRIGSTLSEDAQVLRSFFSAPREHGPPANFFLLIGFGSHYRGHFLFEHKLKARALGLYNIMVKRKAEKQQSAGPVSAVAALAARRARQQQAQSANVPQDAPQAIIESERPLKKSRQSLEGPEATETNEERHGTRTKAAKTQDEPLPAGTTPERPARVTQSQNSEMQREVRNSPKQPEDKQSEKDQVEEAGEMDEDDIASVVGDADGYESPTETPAELQNFPLSKARLNKSNIVYSDESTLCIRIKERTNLAMLGHYNLWVKRGVVSLMGAKLHPSSQLHRVYAPSTHSLPIIKCVAGVDGEAEVEIKSCTSGISRLRDLSPLYQRIWAGENTAADKITLKGAAKDSKRTFSVLYTSADDSLNRHIRPLHLDKKWSASMKALSQRQGQLRVLICGPKASGKSTFSRYLLNHVLSPTPETENGYTNTDGVAFLDLDPGQPEFAPMGQVYLARLRSPFFGPPFTHPSLDDSRDSEIVRAHHIGAASPKEDPDHYALAVMDLMDQYRSLLEKHPQCPLIINYPGWIFGQGLEVATWLVRSLGLSDVVYMSEKGPSEVVDPLGLAAQEARVPLTILPSQPTDFVSRSSAQLRAMQIQSYFHMSYPNDLRTPLWSDVPLSRTRPITVDYAGARQGILGVMVMGSQISPDLLHETLEGAIVGVVAVKSPKAIMGGMSETPNDEDPEDIDMDSTNPSAGNSAELSIADSVVRTSEDLPYLFVGSGSCIPLDPKASNCLGLALVRSIDTSSRKLELSTPIPSSHLEKAIEQDHGIVLVRGQLDNPNWAISEEYYAARAAERRYQQSTSGPRKAGDSGSDQAHELDPAEHNRTLALLRERVRRASNVPWMTVVEDNSRHQREVAARREKSLWKLRKKAYPGSESEADY</sequence>
<evidence type="ECO:0000256" key="6">
    <source>
        <dbReference type="ARBA" id="ARBA00022552"/>
    </source>
</evidence>
<evidence type="ECO:0000256" key="5">
    <source>
        <dbReference type="ARBA" id="ARBA00019824"/>
    </source>
</evidence>
<evidence type="ECO:0000256" key="4">
    <source>
        <dbReference type="ARBA" id="ARBA00018706"/>
    </source>
</evidence>
<dbReference type="GO" id="GO:0005730">
    <property type="term" value="C:nucleolus"/>
    <property type="evidence" value="ECO:0007669"/>
    <property type="project" value="UniProtKB-SubCell"/>
</dbReference>
<feature type="region of interest" description="Disordered" evidence="12">
    <location>
        <begin position="830"/>
        <end position="857"/>
    </location>
</feature>
<evidence type="ECO:0000256" key="12">
    <source>
        <dbReference type="SAM" id="MobiDB-lite"/>
    </source>
</evidence>
<keyword evidence="9" id="KW-0418">Kinase</keyword>